<dbReference type="Pfam" id="PF19077">
    <property type="entry name" value="Big_13"/>
    <property type="match status" value="2"/>
</dbReference>
<sequence length="193" mass="18655">TAATDTGASSTDGITANNRPTITGTAEAGSRVTVYIDGTAVGTETANGSGVWNYSLSSSLADGNHSIRATATDAAGNVSGQSTAKSITIDTSAPIAPTVSGLTAATDTGASSTDGITANNQPTVTGTAEANSAVTVYVDGTAVGTATANGSGVWNYSLSSSLADGNHSIRATATDAAGNVSGQSTAKSITIDT</sequence>
<evidence type="ECO:0000259" key="2">
    <source>
        <dbReference type="Pfam" id="PF19077"/>
    </source>
</evidence>
<dbReference type="NCBIfam" id="NF033510">
    <property type="entry name" value="Ca_tandemer"/>
    <property type="match status" value="2"/>
</dbReference>
<dbReference type="Gene3D" id="2.60.40.10">
    <property type="entry name" value="Immunoglobulins"/>
    <property type="match status" value="2"/>
</dbReference>
<feature type="non-terminal residue" evidence="3">
    <location>
        <position position="1"/>
    </location>
</feature>
<accession>A0A2S5DC36</accession>
<evidence type="ECO:0000256" key="1">
    <source>
        <dbReference type="SAM" id="MobiDB-lite"/>
    </source>
</evidence>
<name>A0A2S5DC36_9NEIS</name>
<feature type="non-terminal residue" evidence="3">
    <location>
        <position position="193"/>
    </location>
</feature>
<dbReference type="EMBL" id="PQWB01000106">
    <property type="protein sequence ID" value="POZ60645.1"/>
    <property type="molecule type" value="Genomic_DNA"/>
</dbReference>
<feature type="compositionally biased region" description="Low complexity" evidence="1">
    <location>
        <begin position="1"/>
        <end position="13"/>
    </location>
</feature>
<protein>
    <recommendedName>
        <fullName evidence="2">Bacterial Ig-like domain-containing protein</fullName>
    </recommendedName>
</protein>
<feature type="domain" description="Bacterial Ig-like" evidence="2">
    <location>
        <begin position="97"/>
        <end position="193"/>
    </location>
</feature>
<comment type="caution">
    <text evidence="3">The sequence shown here is derived from an EMBL/GenBank/DDBJ whole genome shotgun (WGS) entry which is preliminary data.</text>
</comment>
<proteinExistence type="predicted"/>
<dbReference type="RefSeq" id="WP_199181255.1">
    <property type="nucleotide sequence ID" value="NZ_PQWB01000106.1"/>
</dbReference>
<feature type="domain" description="Bacterial Ig-like" evidence="2">
    <location>
        <begin position="2"/>
        <end position="91"/>
    </location>
</feature>
<evidence type="ECO:0000313" key="3">
    <source>
        <dbReference type="EMBL" id="POZ60645.1"/>
    </source>
</evidence>
<dbReference type="InterPro" id="IPR013783">
    <property type="entry name" value="Ig-like_fold"/>
</dbReference>
<dbReference type="AlphaFoldDB" id="A0A2S5DC36"/>
<reference evidence="4" key="1">
    <citation type="submission" date="2018-02" db="EMBL/GenBank/DDBJ databases">
        <authorList>
            <person name="O'Hara-Hanley K."/>
            <person name="Soby S."/>
        </authorList>
    </citation>
    <scope>NUCLEOTIDE SEQUENCE [LARGE SCALE GENOMIC DNA]</scope>
    <source>
        <strain evidence="4">MWU14-2602</strain>
    </source>
</reference>
<organism evidence="3 4">
    <name type="scientific">Chromobacterium alticapitis</name>
    <dbReference type="NCBI Taxonomy" id="2073169"/>
    <lineage>
        <taxon>Bacteria</taxon>
        <taxon>Pseudomonadati</taxon>
        <taxon>Pseudomonadota</taxon>
        <taxon>Betaproteobacteria</taxon>
        <taxon>Neisseriales</taxon>
        <taxon>Chromobacteriaceae</taxon>
        <taxon>Chromobacterium</taxon>
    </lineage>
</organism>
<keyword evidence="4" id="KW-1185">Reference proteome</keyword>
<dbReference type="InterPro" id="IPR044016">
    <property type="entry name" value="Big_13"/>
</dbReference>
<dbReference type="Proteomes" id="UP000237082">
    <property type="component" value="Unassembled WGS sequence"/>
</dbReference>
<gene>
    <name evidence="3" type="ORF">C2I19_17775</name>
</gene>
<evidence type="ECO:0000313" key="4">
    <source>
        <dbReference type="Proteomes" id="UP000237082"/>
    </source>
</evidence>
<feature type="region of interest" description="Disordered" evidence="1">
    <location>
        <begin position="1"/>
        <end position="22"/>
    </location>
</feature>